<evidence type="ECO:0000256" key="2">
    <source>
        <dbReference type="SAM" id="SignalP"/>
    </source>
</evidence>
<keyword evidence="2" id="KW-0732">Signal</keyword>
<accession>A0A177MFJ4</accession>
<evidence type="ECO:0000313" key="3">
    <source>
        <dbReference type="EMBL" id="OAI04284.1"/>
    </source>
</evidence>
<dbReference type="EMBL" id="LUUH01000051">
    <property type="protein sequence ID" value="OAI04284.1"/>
    <property type="molecule type" value="Genomic_DNA"/>
</dbReference>
<sequence length="71" mass="7775">MKNLFSILFLLALAGNAQAHSHPGIDNLTHALEHLFLIQGLSMPYALGGTLILLVLAVVAVCWASRWRRPL</sequence>
<dbReference type="RefSeq" id="WP_064036737.1">
    <property type="nucleotide sequence ID" value="NZ_LUUH01000051.1"/>
</dbReference>
<keyword evidence="1" id="KW-0472">Membrane</keyword>
<feature type="chain" id="PRO_5008067992" evidence="2">
    <location>
        <begin position="20"/>
        <end position="71"/>
    </location>
</feature>
<organism evidence="3 4">
    <name type="scientific">Methylomonas methanica</name>
    <dbReference type="NCBI Taxonomy" id="421"/>
    <lineage>
        <taxon>Bacteria</taxon>
        <taxon>Pseudomonadati</taxon>
        <taxon>Pseudomonadota</taxon>
        <taxon>Gammaproteobacteria</taxon>
        <taxon>Methylococcales</taxon>
        <taxon>Methylococcaceae</taxon>
        <taxon>Methylomonas</taxon>
    </lineage>
</organism>
<dbReference type="Proteomes" id="UP000077763">
    <property type="component" value="Unassembled WGS sequence"/>
</dbReference>
<reference evidence="3 4" key="1">
    <citation type="submission" date="2016-03" db="EMBL/GenBank/DDBJ databases">
        <authorList>
            <person name="Ploux O."/>
        </authorList>
    </citation>
    <scope>NUCLEOTIDE SEQUENCE [LARGE SCALE GENOMIC DNA]</scope>
    <source>
        <strain evidence="3 4">R-45371</strain>
    </source>
</reference>
<feature type="transmembrane region" description="Helical" evidence="1">
    <location>
        <begin position="43"/>
        <end position="64"/>
    </location>
</feature>
<feature type="signal peptide" evidence="2">
    <location>
        <begin position="1"/>
        <end position="19"/>
    </location>
</feature>
<keyword evidence="1" id="KW-0812">Transmembrane</keyword>
<keyword evidence="1" id="KW-1133">Transmembrane helix</keyword>
<evidence type="ECO:0000256" key="1">
    <source>
        <dbReference type="SAM" id="Phobius"/>
    </source>
</evidence>
<comment type="caution">
    <text evidence="3">The sequence shown here is derived from an EMBL/GenBank/DDBJ whole genome shotgun (WGS) entry which is preliminary data.</text>
</comment>
<gene>
    <name evidence="3" type="ORF">A1353_13550</name>
</gene>
<dbReference type="AlphaFoldDB" id="A0A177MFJ4"/>
<protein>
    <submittedName>
        <fullName evidence="3">Uncharacterized protein</fullName>
    </submittedName>
</protein>
<name>A0A177MFJ4_METMH</name>
<evidence type="ECO:0000313" key="4">
    <source>
        <dbReference type="Proteomes" id="UP000077763"/>
    </source>
</evidence>
<proteinExistence type="predicted"/>